<proteinExistence type="inferred from homology"/>
<dbReference type="AlphaFoldDB" id="A0A7S3C4S6"/>
<reference evidence="8" key="1">
    <citation type="submission" date="2021-01" db="EMBL/GenBank/DDBJ databases">
        <authorList>
            <person name="Corre E."/>
            <person name="Pelletier E."/>
            <person name="Niang G."/>
            <person name="Scheremetjew M."/>
            <person name="Finn R."/>
            <person name="Kale V."/>
            <person name="Holt S."/>
            <person name="Cochrane G."/>
            <person name="Meng A."/>
            <person name="Brown T."/>
            <person name="Cohen L."/>
        </authorList>
    </citation>
    <scope>NUCLEOTIDE SEQUENCE</scope>
    <source>
        <strain evidence="8">CCMP281</strain>
    </source>
</reference>
<dbReference type="PANTHER" id="PTHR11452:SF33">
    <property type="entry name" value="ALPHA-GALACTOSIDASE 2"/>
    <property type="match status" value="1"/>
</dbReference>
<evidence type="ECO:0000256" key="1">
    <source>
        <dbReference type="ARBA" id="ARBA00001255"/>
    </source>
</evidence>
<evidence type="ECO:0000259" key="7">
    <source>
        <dbReference type="Pfam" id="PF17801"/>
    </source>
</evidence>
<feature type="domain" description="Alpha galactosidase C-terminal" evidence="7">
    <location>
        <begin position="152"/>
        <end position="224"/>
    </location>
</feature>
<evidence type="ECO:0000256" key="3">
    <source>
        <dbReference type="ARBA" id="ARBA00012755"/>
    </source>
</evidence>
<dbReference type="GO" id="GO:0005975">
    <property type="term" value="P:carbohydrate metabolic process"/>
    <property type="evidence" value="ECO:0007669"/>
    <property type="project" value="InterPro"/>
</dbReference>
<dbReference type="PANTHER" id="PTHR11452">
    <property type="entry name" value="ALPHA-GALACTOSIDASE/ALPHA-N-ACETYLGALACTOSAMINIDASE"/>
    <property type="match status" value="1"/>
</dbReference>
<dbReference type="GO" id="GO:0004557">
    <property type="term" value="F:alpha-galactosidase activity"/>
    <property type="evidence" value="ECO:0007669"/>
    <property type="project" value="UniProtKB-EC"/>
</dbReference>
<evidence type="ECO:0000256" key="2">
    <source>
        <dbReference type="ARBA" id="ARBA00009743"/>
    </source>
</evidence>
<dbReference type="Gene3D" id="2.60.40.1180">
    <property type="entry name" value="Golgi alpha-mannosidase II"/>
    <property type="match status" value="1"/>
</dbReference>
<dbReference type="EMBL" id="HBHX01073037">
    <property type="protein sequence ID" value="CAE0154227.1"/>
    <property type="molecule type" value="Transcribed_RNA"/>
</dbReference>
<evidence type="ECO:0000256" key="5">
    <source>
        <dbReference type="ARBA" id="ARBA00022801"/>
    </source>
</evidence>
<name>A0A7S3C4S6_9EUKA</name>
<dbReference type="SUPFAM" id="SSF51011">
    <property type="entry name" value="Glycosyl hydrolase domain"/>
    <property type="match status" value="1"/>
</dbReference>
<keyword evidence="5" id="KW-0378">Hydrolase</keyword>
<evidence type="ECO:0000256" key="6">
    <source>
        <dbReference type="ARBA" id="ARBA00023295"/>
    </source>
</evidence>
<keyword evidence="6" id="KW-0326">Glycosidase</keyword>
<organism evidence="8">
    <name type="scientific">Haptolina ericina</name>
    <dbReference type="NCBI Taxonomy" id="156174"/>
    <lineage>
        <taxon>Eukaryota</taxon>
        <taxon>Haptista</taxon>
        <taxon>Haptophyta</taxon>
        <taxon>Prymnesiophyceae</taxon>
        <taxon>Prymnesiales</taxon>
        <taxon>Prymnesiaceae</taxon>
        <taxon>Haptolina</taxon>
    </lineage>
</organism>
<evidence type="ECO:0000256" key="4">
    <source>
        <dbReference type="ARBA" id="ARBA00022729"/>
    </source>
</evidence>
<dbReference type="InterPro" id="IPR002241">
    <property type="entry name" value="Glyco_hydro_27"/>
</dbReference>
<dbReference type="InterPro" id="IPR013785">
    <property type="entry name" value="Aldolase_TIM"/>
</dbReference>
<dbReference type="InterPro" id="IPR041233">
    <property type="entry name" value="Melibiase_C"/>
</dbReference>
<keyword evidence="4" id="KW-0732">Signal</keyword>
<dbReference type="Gene3D" id="3.20.20.70">
    <property type="entry name" value="Aldolase class I"/>
    <property type="match status" value="1"/>
</dbReference>
<dbReference type="Pfam" id="PF17801">
    <property type="entry name" value="Melibiase_C"/>
    <property type="match status" value="1"/>
</dbReference>
<sequence length="237" mass="25395">MLKSSCPFSFYRVSPDVSPQFFATVYNANRMVPYLGVDPLSRPGCWAYADMLVVGNRAVDAPWVLPLSRDEAQSHFSMWAVTSSPLVLGLDMADEATLAEAWPVIANTEVLAISQSYNGHPGRLILNSSDYLVKHCALWASGMGGHNCTLPTWQVWAKKMAAGAVAMLAVNVGDDAVALNVSLPLLGFDEKVFVRDLWAHSDNGTASGELNTGPLIPHSCVFILLTPVASAASALSD</sequence>
<dbReference type="InterPro" id="IPR017853">
    <property type="entry name" value="GH"/>
</dbReference>
<dbReference type="Pfam" id="PF16499">
    <property type="entry name" value="Melibiase_2"/>
    <property type="match status" value="1"/>
</dbReference>
<protein>
    <recommendedName>
        <fullName evidence="3">alpha-galactosidase</fullName>
        <ecNumber evidence="3">3.2.1.22</ecNumber>
    </recommendedName>
</protein>
<comment type="catalytic activity">
    <reaction evidence="1">
        <text>Hydrolysis of terminal, non-reducing alpha-D-galactose residues in alpha-D-galactosides, including galactose oligosaccharides, galactomannans and galactolipids.</text>
        <dbReference type="EC" id="3.2.1.22"/>
    </reaction>
</comment>
<dbReference type="InterPro" id="IPR013780">
    <property type="entry name" value="Glyco_hydro_b"/>
</dbReference>
<comment type="similarity">
    <text evidence="2">Belongs to the glycosyl hydrolase 27 family.</text>
</comment>
<dbReference type="SUPFAM" id="SSF51445">
    <property type="entry name" value="(Trans)glycosidases"/>
    <property type="match status" value="1"/>
</dbReference>
<accession>A0A7S3C4S6</accession>
<evidence type="ECO:0000313" key="8">
    <source>
        <dbReference type="EMBL" id="CAE0154227.1"/>
    </source>
</evidence>
<gene>
    <name evidence="8" type="ORF">HERI1096_LOCUS40426</name>
</gene>
<dbReference type="EC" id="3.2.1.22" evidence="3"/>